<evidence type="ECO:0000313" key="1">
    <source>
        <dbReference type="EMBL" id="CAI9178723.1"/>
    </source>
</evidence>
<name>A0ABN8ZYV9_RANTA</name>
<organism evidence="1 2">
    <name type="scientific">Rangifer tarandus platyrhynchus</name>
    <name type="common">Svalbard reindeer</name>
    <dbReference type="NCBI Taxonomy" id="3082113"/>
    <lineage>
        <taxon>Eukaryota</taxon>
        <taxon>Metazoa</taxon>
        <taxon>Chordata</taxon>
        <taxon>Craniata</taxon>
        <taxon>Vertebrata</taxon>
        <taxon>Euteleostomi</taxon>
        <taxon>Mammalia</taxon>
        <taxon>Eutheria</taxon>
        <taxon>Laurasiatheria</taxon>
        <taxon>Artiodactyla</taxon>
        <taxon>Ruminantia</taxon>
        <taxon>Pecora</taxon>
        <taxon>Cervidae</taxon>
        <taxon>Odocoileinae</taxon>
        <taxon>Rangifer</taxon>
    </lineage>
</organism>
<accession>A0ABN8ZYV9</accession>
<evidence type="ECO:0000313" key="2">
    <source>
        <dbReference type="Proteomes" id="UP001176941"/>
    </source>
</evidence>
<proteinExistence type="predicted"/>
<reference evidence="1" key="1">
    <citation type="submission" date="2023-04" db="EMBL/GenBank/DDBJ databases">
        <authorList>
            <consortium name="ELIXIR-Norway"/>
        </authorList>
    </citation>
    <scope>NUCLEOTIDE SEQUENCE [LARGE SCALE GENOMIC DNA]</scope>
</reference>
<sequence length="153" mass="17094">MRHVAKKKQHRLRQLKDSVVNSFPSDRLTLKEHGESTVSGLGSWMPHRAPRLRTSLVPTCRLTYPVCVYSLSSRTPRSAIKASHRVILTQRTQSPTREAGGPGTAYPATTFNNQSVRQVTKLPFSSCQCRRSSLTSIFSSIQHALGNDVMFLN</sequence>
<gene>
    <name evidence="1" type="ORF">MRATA1EN1_LOCUS27685</name>
</gene>
<protein>
    <submittedName>
        <fullName evidence="1">Uncharacterized protein</fullName>
    </submittedName>
</protein>
<keyword evidence="2" id="KW-1185">Reference proteome</keyword>
<dbReference type="EMBL" id="OX459944">
    <property type="protein sequence ID" value="CAI9178723.1"/>
    <property type="molecule type" value="Genomic_DNA"/>
</dbReference>
<dbReference type="Proteomes" id="UP001176941">
    <property type="component" value="Chromosome 8"/>
</dbReference>